<keyword evidence="4" id="KW-1185">Reference proteome</keyword>
<dbReference type="InterPro" id="IPR025902">
    <property type="entry name" value="LssY-like-C_dom"/>
</dbReference>
<gene>
    <name evidence="3" type="ORF">GCM10009777_05500</name>
</gene>
<reference evidence="3 4" key="1">
    <citation type="journal article" date="2019" name="Int. J. Syst. Evol. Microbiol.">
        <title>The Global Catalogue of Microorganisms (GCM) 10K type strain sequencing project: providing services to taxonomists for standard genome sequencing and annotation.</title>
        <authorList>
            <consortium name="The Broad Institute Genomics Platform"/>
            <consortium name="The Broad Institute Genome Sequencing Center for Infectious Disease"/>
            <person name="Wu L."/>
            <person name="Ma J."/>
        </authorList>
    </citation>
    <scope>NUCLEOTIDE SEQUENCE [LARGE SCALE GENOMIC DNA]</scope>
    <source>
        <strain evidence="3 4">JCM 14902</strain>
    </source>
</reference>
<feature type="transmembrane region" description="Helical" evidence="1">
    <location>
        <begin position="44"/>
        <end position="64"/>
    </location>
</feature>
<evidence type="ECO:0000256" key="1">
    <source>
        <dbReference type="SAM" id="Phobius"/>
    </source>
</evidence>
<name>A0ABN2RV87_9MICO</name>
<evidence type="ECO:0000313" key="4">
    <source>
        <dbReference type="Proteomes" id="UP001500326"/>
    </source>
</evidence>
<feature type="transmembrane region" description="Helical" evidence="1">
    <location>
        <begin position="12"/>
        <end position="38"/>
    </location>
</feature>
<dbReference type="RefSeq" id="WP_344058295.1">
    <property type="nucleotide sequence ID" value="NZ_BAAAOH010000001.1"/>
</dbReference>
<dbReference type="Proteomes" id="UP001500326">
    <property type="component" value="Unassembled WGS sequence"/>
</dbReference>
<dbReference type="Pfam" id="PF14067">
    <property type="entry name" value="LssY_C"/>
    <property type="match status" value="1"/>
</dbReference>
<dbReference type="EMBL" id="BAAAOH010000001">
    <property type="protein sequence ID" value="GAA1975508.1"/>
    <property type="molecule type" value="Genomic_DNA"/>
</dbReference>
<keyword evidence="1" id="KW-0812">Transmembrane</keyword>
<sequence length="277" mass="30872">MDDEGSTRTRRYSIGIAIDWFFFVFAGLAAIWLAYLSFTETFQVGWWGIAWVIVFWVLLAYLVLPRLHRILTSIYVPDYFIGRARTSDGLLGDPVNLAFLGDADQVERAMVTGGWTKADPVTLGSSLRIITSTVTRRSYHEAPVSPLFLFDRQQDFAYQQEVDGNPAQRHHVRFWRCPDGWLLPGGRRVDWVAAGTFDTSVGLSLFTLQVTHKIDADTDVERDHIVATVTAGEPTVAVDVIEDFSTGYHARNGGGDSITTDGDLPIVDVRAVGRMTP</sequence>
<keyword evidence="1" id="KW-1133">Transmembrane helix</keyword>
<organism evidence="3 4">
    <name type="scientific">Microbacterium pumilum</name>
    <dbReference type="NCBI Taxonomy" id="344165"/>
    <lineage>
        <taxon>Bacteria</taxon>
        <taxon>Bacillati</taxon>
        <taxon>Actinomycetota</taxon>
        <taxon>Actinomycetes</taxon>
        <taxon>Micrococcales</taxon>
        <taxon>Microbacteriaceae</taxon>
        <taxon>Microbacterium</taxon>
    </lineage>
</organism>
<accession>A0ABN2RV87</accession>
<proteinExistence type="predicted"/>
<feature type="domain" description="LssY-like C-terminal" evidence="2">
    <location>
        <begin position="75"/>
        <end position="264"/>
    </location>
</feature>
<evidence type="ECO:0000259" key="2">
    <source>
        <dbReference type="Pfam" id="PF14067"/>
    </source>
</evidence>
<protein>
    <recommendedName>
        <fullName evidence="2">LssY-like C-terminal domain-containing protein</fullName>
    </recommendedName>
</protein>
<comment type="caution">
    <text evidence="3">The sequence shown here is derived from an EMBL/GenBank/DDBJ whole genome shotgun (WGS) entry which is preliminary data.</text>
</comment>
<evidence type="ECO:0000313" key="3">
    <source>
        <dbReference type="EMBL" id="GAA1975508.1"/>
    </source>
</evidence>
<keyword evidence="1" id="KW-0472">Membrane</keyword>